<protein>
    <recommendedName>
        <fullName evidence="3">Glycosyltransferase 2-like domain-containing protein</fullName>
    </recommendedName>
</protein>
<dbReference type="EMBL" id="CP015496">
    <property type="protein sequence ID" value="AUI74965.1"/>
    <property type="molecule type" value="Genomic_DNA"/>
</dbReference>
<evidence type="ECO:0000259" key="3">
    <source>
        <dbReference type="Pfam" id="PF00535"/>
    </source>
</evidence>
<organism evidence="4 5">
    <name type="scientific">Lactobacillus helveticus</name>
    <name type="common">Lactobacillus suntoryeus</name>
    <dbReference type="NCBI Taxonomy" id="1587"/>
    <lineage>
        <taxon>Bacteria</taxon>
        <taxon>Bacillati</taxon>
        <taxon>Bacillota</taxon>
        <taxon>Bacilli</taxon>
        <taxon>Lactobacillales</taxon>
        <taxon>Lactobacillaceae</taxon>
        <taxon>Lactobacillus</taxon>
    </lineage>
</organism>
<dbReference type="PANTHER" id="PTHR22916:SF51">
    <property type="entry name" value="GLYCOSYLTRANSFERASE EPSH-RELATED"/>
    <property type="match status" value="1"/>
</dbReference>
<dbReference type="PANTHER" id="PTHR22916">
    <property type="entry name" value="GLYCOSYLTRANSFERASE"/>
    <property type="match status" value="1"/>
</dbReference>
<dbReference type="RefSeq" id="WP_101854002.1">
    <property type="nucleotide sequence ID" value="NZ_CP015496.1"/>
</dbReference>
<keyword evidence="1" id="KW-0328">Glycosyltransferase</keyword>
<sequence>MGTILSVIIPVYNVQAYIKECLESVLIDDERVAYFIVNDGSTDDSELIIKEIIKSRTNVFYIKQKNKGLSCARNTALDYVNSKWVTFIDSDDFVDNYRFRSLVRTLCKNKFDSNLLCMPVKNYINSQATILQDGRGYMSVSRYVSNMVVGKYQIGVWSFVFDLNTLRKLNLRFKPKALFEDKFFVPDYLKYVNKIYFISSEDIGFYYYRIRKNSITTSNINEKKVKDWYESGKYMHDALLSLSPKLDKNAILKINENENMILFRTYVDLLKLGDKKNAQRVRNELINYNKNTQMSKSMKTKVKNMLIRFPIKFMNTIISLKNNI</sequence>
<dbReference type="Pfam" id="PF00535">
    <property type="entry name" value="Glycos_transf_2"/>
    <property type="match status" value="1"/>
</dbReference>
<accession>A0AAU8XW20</accession>
<feature type="domain" description="Glycosyltransferase 2-like" evidence="3">
    <location>
        <begin position="6"/>
        <end position="127"/>
    </location>
</feature>
<reference evidence="5" key="1">
    <citation type="submission" date="2016-05" db="EMBL/GenBank/DDBJ databases">
        <title>Genome sequence of Lactobacillus helveticus FAM8105.</title>
        <authorList>
            <person name="Ahrens C."/>
            <person name="Schmid M."/>
        </authorList>
    </citation>
    <scope>NUCLEOTIDE SEQUENCE [LARGE SCALE GENOMIC DNA]</scope>
    <source>
        <strain evidence="5">FAM8105</strain>
    </source>
</reference>
<dbReference type="CDD" id="cd00761">
    <property type="entry name" value="Glyco_tranf_GTA_type"/>
    <property type="match status" value="1"/>
</dbReference>
<evidence type="ECO:0000256" key="1">
    <source>
        <dbReference type="ARBA" id="ARBA00022676"/>
    </source>
</evidence>
<dbReference type="SUPFAM" id="SSF53448">
    <property type="entry name" value="Nucleotide-diphospho-sugar transferases"/>
    <property type="match status" value="1"/>
</dbReference>
<evidence type="ECO:0000256" key="2">
    <source>
        <dbReference type="ARBA" id="ARBA00022679"/>
    </source>
</evidence>
<proteinExistence type="predicted"/>
<dbReference type="InterPro" id="IPR001173">
    <property type="entry name" value="Glyco_trans_2-like"/>
</dbReference>
<dbReference type="Gene3D" id="3.90.550.10">
    <property type="entry name" value="Spore Coat Polysaccharide Biosynthesis Protein SpsA, Chain A"/>
    <property type="match status" value="1"/>
</dbReference>
<keyword evidence="2" id="KW-0808">Transferase</keyword>
<dbReference type="AlphaFoldDB" id="A0AAU8XW20"/>
<evidence type="ECO:0000313" key="5">
    <source>
        <dbReference type="Proteomes" id="UP000234562"/>
    </source>
</evidence>
<dbReference type="Proteomes" id="UP000234562">
    <property type="component" value="Chromosome"/>
</dbReference>
<evidence type="ECO:0000313" key="4">
    <source>
        <dbReference type="EMBL" id="AUI74965.1"/>
    </source>
</evidence>
<name>A0AAU8XW20_LACHE</name>
<gene>
    <name evidence="4" type="ORF">Lh8105_09650</name>
</gene>
<dbReference type="InterPro" id="IPR029044">
    <property type="entry name" value="Nucleotide-diphossugar_trans"/>
</dbReference>
<dbReference type="GO" id="GO:0016757">
    <property type="term" value="F:glycosyltransferase activity"/>
    <property type="evidence" value="ECO:0007669"/>
    <property type="project" value="UniProtKB-KW"/>
</dbReference>